<organism evidence="6 7">
    <name type="scientific">Bifidobacterium oedipodis</name>
    <dbReference type="NCBI Taxonomy" id="2675322"/>
    <lineage>
        <taxon>Bacteria</taxon>
        <taxon>Bacillati</taxon>
        <taxon>Actinomycetota</taxon>
        <taxon>Actinomycetes</taxon>
        <taxon>Bifidobacteriales</taxon>
        <taxon>Bifidobacteriaceae</taxon>
        <taxon>Bifidobacterium</taxon>
    </lineage>
</organism>
<dbReference type="NCBIfam" id="TIGR03071">
    <property type="entry name" value="couple_hipA"/>
    <property type="match status" value="1"/>
</dbReference>
<dbReference type="PANTHER" id="PTHR37419">
    <property type="entry name" value="SERINE/THREONINE-PROTEIN KINASE TOXIN HIPA"/>
    <property type="match status" value="1"/>
</dbReference>
<proteinExistence type="inferred from homology"/>
<evidence type="ECO:0000256" key="1">
    <source>
        <dbReference type="ARBA" id="ARBA00010164"/>
    </source>
</evidence>
<dbReference type="CDD" id="cd17808">
    <property type="entry name" value="HipA_Ec_like"/>
    <property type="match status" value="1"/>
</dbReference>
<accession>A0A7Y0EQ97</accession>
<evidence type="ECO:0000256" key="2">
    <source>
        <dbReference type="ARBA" id="ARBA00022679"/>
    </source>
</evidence>
<reference evidence="6 7" key="1">
    <citation type="submission" date="2020-02" db="EMBL/GenBank/DDBJ databases">
        <title>Characterization of phylogenetic diversity of novel bifidobacterial species isolated in Czech ZOOs.</title>
        <authorList>
            <person name="Lugli G.A."/>
            <person name="Vera N.B."/>
            <person name="Ventura M."/>
        </authorList>
    </citation>
    <scope>NUCLEOTIDE SEQUENCE [LARGE SCALE GENOMIC DNA]</scope>
    <source>
        <strain evidence="6 7">DSM 109957</strain>
    </source>
</reference>
<evidence type="ECO:0000259" key="5">
    <source>
        <dbReference type="Pfam" id="PF13657"/>
    </source>
</evidence>
<evidence type="ECO:0000313" key="7">
    <source>
        <dbReference type="Proteomes" id="UP000532194"/>
    </source>
</evidence>
<comment type="caution">
    <text evidence="6">The sequence shown here is derived from an EMBL/GenBank/DDBJ whole genome shotgun (WGS) entry which is preliminary data.</text>
</comment>
<evidence type="ECO:0000259" key="4">
    <source>
        <dbReference type="Pfam" id="PF07804"/>
    </source>
</evidence>
<keyword evidence="2" id="KW-0808">Transferase</keyword>
<dbReference type="GO" id="GO:0005829">
    <property type="term" value="C:cytosol"/>
    <property type="evidence" value="ECO:0007669"/>
    <property type="project" value="TreeGrafter"/>
</dbReference>
<dbReference type="GO" id="GO:0004674">
    <property type="term" value="F:protein serine/threonine kinase activity"/>
    <property type="evidence" value="ECO:0007669"/>
    <property type="project" value="TreeGrafter"/>
</dbReference>
<dbReference type="EMBL" id="JAAIII010000003">
    <property type="protein sequence ID" value="NMM94033.1"/>
    <property type="molecule type" value="Genomic_DNA"/>
</dbReference>
<keyword evidence="3" id="KW-0418">Kinase</keyword>
<protein>
    <submittedName>
        <fullName evidence="6">Transcriptional regulator</fullName>
    </submittedName>
</protein>
<feature type="domain" description="HipA N-terminal subdomain 1" evidence="5">
    <location>
        <begin position="7"/>
        <end position="103"/>
    </location>
</feature>
<dbReference type="InterPro" id="IPR052028">
    <property type="entry name" value="HipA_Ser/Thr_kinase"/>
</dbReference>
<dbReference type="Pfam" id="PF07804">
    <property type="entry name" value="HipA_C"/>
    <property type="match status" value="1"/>
</dbReference>
<keyword evidence="7" id="KW-1185">Reference proteome</keyword>
<feature type="domain" description="HipA-like C-terminal" evidence="4">
    <location>
        <begin position="148"/>
        <end position="367"/>
    </location>
</feature>
<dbReference type="RefSeq" id="WP_169172075.1">
    <property type="nucleotide sequence ID" value="NZ_JAAIII010000003.1"/>
</dbReference>
<dbReference type="Pfam" id="PF13657">
    <property type="entry name" value="Couple_hipA"/>
    <property type="match status" value="1"/>
</dbReference>
<evidence type="ECO:0000256" key="3">
    <source>
        <dbReference type="ARBA" id="ARBA00022777"/>
    </source>
</evidence>
<dbReference type="AlphaFoldDB" id="A0A7Y0EQ97"/>
<dbReference type="Gene3D" id="1.10.1070.20">
    <property type="match status" value="1"/>
</dbReference>
<dbReference type="InterPro" id="IPR012893">
    <property type="entry name" value="HipA-like_C"/>
</dbReference>
<gene>
    <name evidence="6" type="ORF">G1C95_1220</name>
</gene>
<evidence type="ECO:0000313" key="6">
    <source>
        <dbReference type="EMBL" id="NMM94033.1"/>
    </source>
</evidence>
<dbReference type="InterPro" id="IPR017508">
    <property type="entry name" value="HipA_N1"/>
</dbReference>
<name>A0A7Y0EQ97_9BIFI</name>
<dbReference type="PANTHER" id="PTHR37419:SF1">
    <property type="entry name" value="SERINE_THREONINE-PROTEIN KINASE TOXIN HIPA"/>
    <property type="match status" value="1"/>
</dbReference>
<comment type="similarity">
    <text evidence="1">Belongs to the HipA Ser/Thr kinase family.</text>
</comment>
<sequence>MKKPKELLVFVEDQFAGTLREDVNGNHSFTYDEETSSVPQLSLSMPKRAQPWEGRPVESFIDGILPDSTEVRRRIARQYGVNANNPFSLLTAIGMDCAGGVQFALPEDKDLLRQAAEYRPISISEIEKKLQSIAGIGGRSWQSDGEHWSLNGAQDKIALYKQEDQWFEALGAAATTHIVKPGIHQLHEQAFNEYVCMNTLRKLQIPVAESDFQIFGETPAIVSTRWDRKVSHSADGMPQVTRIHQEDLCQATGHPTAEKYQSDGGPGAAEILNFLRTNGFNAQSVMMFQIALIINFLIGGTDAHAKNYAILEPSNGQPTLAPLYDVASIFAYDIQPKNRKLAMSIGGEYRYDRIELRHWNQLAEETQADDFGLLQLLLYKYATELPDAFNAASADALRMSREILHTDQKTQELRRMMIDRIHNGINWQCSRIRHWFE</sequence>
<dbReference type="Proteomes" id="UP000532194">
    <property type="component" value="Unassembled WGS sequence"/>
</dbReference>